<feature type="active site" evidence="3">
    <location>
        <position position="46"/>
    </location>
</feature>
<evidence type="ECO:0000313" key="4">
    <source>
        <dbReference type="EMBL" id="KHE93920.1"/>
    </source>
</evidence>
<keyword evidence="2 4" id="KW-0413">Isomerase</keyword>
<dbReference type="AlphaFoldDB" id="A0A0B0ETC4"/>
<organism evidence="4 5">
    <name type="scientific">Candidatus Scalindua brodae</name>
    <dbReference type="NCBI Taxonomy" id="237368"/>
    <lineage>
        <taxon>Bacteria</taxon>
        <taxon>Pseudomonadati</taxon>
        <taxon>Planctomycetota</taxon>
        <taxon>Candidatus Brocadiia</taxon>
        <taxon>Candidatus Brocadiales</taxon>
        <taxon>Candidatus Scalinduaceae</taxon>
        <taxon>Candidatus Scalindua</taxon>
    </lineage>
</organism>
<dbReference type="PIRSF" id="PIRSF016184">
    <property type="entry name" value="PhzC_PhzF"/>
    <property type="match status" value="1"/>
</dbReference>
<accession>A0A0B0ETC4</accession>
<dbReference type="PATRIC" id="fig|237368.3.peg.331"/>
<protein>
    <submittedName>
        <fullName evidence="4">Putative isomerase YddE</fullName>
        <ecNumber evidence="4">5.1.-.-</ecNumber>
    </submittedName>
</protein>
<dbReference type="SUPFAM" id="SSF54506">
    <property type="entry name" value="Diaminopimelate epimerase-like"/>
    <property type="match status" value="1"/>
</dbReference>
<evidence type="ECO:0000313" key="5">
    <source>
        <dbReference type="Proteomes" id="UP000030652"/>
    </source>
</evidence>
<proteinExistence type="inferred from homology"/>
<dbReference type="GO" id="GO:0016853">
    <property type="term" value="F:isomerase activity"/>
    <property type="evidence" value="ECO:0007669"/>
    <property type="project" value="UniProtKB-KW"/>
</dbReference>
<sequence length="261" mass="29679">MELNLYQIDAFTDMPFEGNPAAVIPLKTWLPDNTMQSIAEENNLSETAFVIPKNRGFHIRWFTPKAEVDLCGHATLAAAYVLFNILGYNKDRVEFESKSGILTVLRRDDWLVMDLPAQPPIVCNVPYEIVRAFDKIPIECLRSEDYIVVFETESDILSIKPDMVYIKRLDLRGVIITARSTQYDFVSRFFAPKYGIDEDPVTGSAHTQLIPYWARILGKTKMKAKQVSSRGGELVCELRNDRVLIAGKAVKYLEGKIEINI</sequence>
<evidence type="ECO:0000256" key="2">
    <source>
        <dbReference type="ARBA" id="ARBA00023235"/>
    </source>
</evidence>
<dbReference type="PANTHER" id="PTHR13774">
    <property type="entry name" value="PHENAZINE BIOSYNTHESIS PROTEIN"/>
    <property type="match status" value="1"/>
</dbReference>
<evidence type="ECO:0000256" key="1">
    <source>
        <dbReference type="ARBA" id="ARBA00008270"/>
    </source>
</evidence>
<dbReference type="Proteomes" id="UP000030652">
    <property type="component" value="Unassembled WGS sequence"/>
</dbReference>
<dbReference type="NCBIfam" id="TIGR00654">
    <property type="entry name" value="PhzF_family"/>
    <property type="match status" value="1"/>
</dbReference>
<evidence type="ECO:0000256" key="3">
    <source>
        <dbReference type="PIRSR" id="PIRSR016184-1"/>
    </source>
</evidence>
<dbReference type="EC" id="5.1.-.-" evidence="4"/>
<dbReference type="eggNOG" id="COG0384">
    <property type="taxonomic scope" value="Bacteria"/>
</dbReference>
<reference evidence="4 5" key="1">
    <citation type="submission" date="2014-10" db="EMBL/GenBank/DDBJ databases">
        <title>Draft genome of anammox bacterium scalindua brodae, obtained using differential coverage binning of sequence data from two enrichment reactors.</title>
        <authorList>
            <person name="Speth D.R."/>
            <person name="Russ L."/>
            <person name="Kartal B."/>
            <person name="Op den Camp H.J."/>
            <person name="Dutilh B.E."/>
            <person name="Jetten M.S."/>
        </authorList>
    </citation>
    <scope>NUCLEOTIDE SEQUENCE [LARGE SCALE GENOMIC DNA]</scope>
    <source>
        <strain evidence="4">RU1</strain>
    </source>
</reference>
<comment type="caution">
    <text evidence="4">The sequence shown here is derived from an EMBL/GenBank/DDBJ whole genome shotgun (WGS) entry which is preliminary data.</text>
</comment>
<name>A0A0B0ETC4_9BACT</name>
<dbReference type="GO" id="GO:0005737">
    <property type="term" value="C:cytoplasm"/>
    <property type="evidence" value="ECO:0007669"/>
    <property type="project" value="TreeGrafter"/>
</dbReference>
<dbReference type="PANTHER" id="PTHR13774:SF17">
    <property type="entry name" value="PHENAZINE BIOSYNTHESIS-LIKE DOMAIN-CONTAINING PROTEIN"/>
    <property type="match status" value="1"/>
</dbReference>
<comment type="similarity">
    <text evidence="1">Belongs to the PhzF family.</text>
</comment>
<dbReference type="Pfam" id="PF02567">
    <property type="entry name" value="PhzC-PhzF"/>
    <property type="match status" value="1"/>
</dbReference>
<gene>
    <name evidence="4" type="primary">yddE</name>
    <name evidence="4" type="ORF">SCABRO_00303</name>
</gene>
<dbReference type="InterPro" id="IPR003719">
    <property type="entry name" value="Phenazine_PhzF-like"/>
</dbReference>
<dbReference type="EMBL" id="JRYO01000028">
    <property type="protein sequence ID" value="KHE93920.1"/>
    <property type="molecule type" value="Genomic_DNA"/>
</dbReference>
<dbReference type="Gene3D" id="3.10.310.10">
    <property type="entry name" value="Diaminopimelate Epimerase, Chain A, domain 1"/>
    <property type="match status" value="2"/>
</dbReference>